<evidence type="ECO:0000259" key="8">
    <source>
        <dbReference type="PROSITE" id="PS50850"/>
    </source>
</evidence>
<keyword evidence="6 7" id="KW-0472">Membrane</keyword>
<evidence type="ECO:0000313" key="9">
    <source>
        <dbReference type="EMBL" id="ATX77559.1"/>
    </source>
</evidence>
<dbReference type="InterPro" id="IPR020846">
    <property type="entry name" value="MFS_dom"/>
</dbReference>
<feature type="transmembrane region" description="Helical" evidence="7">
    <location>
        <begin position="334"/>
        <end position="356"/>
    </location>
</feature>
<protein>
    <submittedName>
        <fullName evidence="9">MFS transporter</fullName>
    </submittedName>
</protein>
<feature type="transmembrane region" description="Helical" evidence="7">
    <location>
        <begin position="161"/>
        <end position="182"/>
    </location>
</feature>
<dbReference type="GO" id="GO:0022857">
    <property type="term" value="F:transmembrane transporter activity"/>
    <property type="evidence" value="ECO:0007669"/>
    <property type="project" value="InterPro"/>
</dbReference>
<dbReference type="PROSITE" id="PS50850">
    <property type="entry name" value="MFS"/>
    <property type="match status" value="1"/>
</dbReference>
<feature type="transmembrane region" description="Helical" evidence="7">
    <location>
        <begin position="47"/>
        <end position="65"/>
    </location>
</feature>
<dbReference type="AlphaFoldDB" id="A0A2K8KU09"/>
<dbReference type="InterPro" id="IPR011701">
    <property type="entry name" value="MFS"/>
</dbReference>
<evidence type="ECO:0000256" key="2">
    <source>
        <dbReference type="ARBA" id="ARBA00022448"/>
    </source>
</evidence>
<feature type="transmembrane region" description="Helical" evidence="7">
    <location>
        <begin position="304"/>
        <end position="322"/>
    </location>
</feature>
<evidence type="ECO:0000256" key="3">
    <source>
        <dbReference type="ARBA" id="ARBA00022475"/>
    </source>
</evidence>
<feature type="transmembrane region" description="Helical" evidence="7">
    <location>
        <begin position="362"/>
        <end position="383"/>
    </location>
</feature>
<feature type="transmembrane region" description="Helical" evidence="7">
    <location>
        <begin position="279"/>
        <end position="298"/>
    </location>
</feature>
<comment type="subcellular location">
    <subcellularLocation>
        <location evidence="1">Cell membrane</location>
        <topology evidence="1">Multi-pass membrane protein</topology>
    </subcellularLocation>
</comment>
<dbReference type="PANTHER" id="PTHR23517:SF2">
    <property type="entry name" value="MULTIDRUG RESISTANCE PROTEIN MDTH"/>
    <property type="match status" value="1"/>
</dbReference>
<evidence type="ECO:0000256" key="1">
    <source>
        <dbReference type="ARBA" id="ARBA00004651"/>
    </source>
</evidence>
<dbReference type="Pfam" id="PF07690">
    <property type="entry name" value="MFS_1"/>
    <property type="match status" value="1"/>
</dbReference>
<feature type="domain" description="Major facilitator superfamily (MFS) profile" evidence="8">
    <location>
        <begin position="10"/>
        <end position="388"/>
    </location>
</feature>
<evidence type="ECO:0000256" key="4">
    <source>
        <dbReference type="ARBA" id="ARBA00022692"/>
    </source>
</evidence>
<feature type="transmembrane region" description="Helical" evidence="7">
    <location>
        <begin position="248"/>
        <end position="267"/>
    </location>
</feature>
<dbReference type="GO" id="GO:0005886">
    <property type="term" value="C:plasma membrane"/>
    <property type="evidence" value="ECO:0007669"/>
    <property type="project" value="UniProtKB-SubCell"/>
</dbReference>
<dbReference type="Proteomes" id="UP000229757">
    <property type="component" value="Chromosome"/>
</dbReference>
<dbReference type="OrthoDB" id="9764259at2"/>
<feature type="transmembrane region" description="Helical" evidence="7">
    <location>
        <begin position="133"/>
        <end position="155"/>
    </location>
</feature>
<dbReference type="InterPro" id="IPR050171">
    <property type="entry name" value="MFS_Transporters"/>
</dbReference>
<accession>A0A2K8KU09</accession>
<reference evidence="9 10" key="1">
    <citation type="journal article" date="2017" name="Environ. Microbiol.">
        <title>Genomic and physiological analyses of 'Reinekea forsetii' reveal a versatile opportunistic lifestyle during spring algae blooms.</title>
        <authorList>
            <person name="Avci B."/>
            <person name="Hahnke R.L."/>
            <person name="Chafee M."/>
            <person name="Fischer T."/>
            <person name="Gruber-Vodicka H."/>
            <person name="Tegetmeyer H.E."/>
            <person name="Harder J."/>
            <person name="Fuchs B.M."/>
            <person name="Amann R.I."/>
            <person name="Teeling H."/>
        </authorList>
    </citation>
    <scope>NUCLEOTIDE SEQUENCE [LARGE SCALE GENOMIC DNA]</scope>
    <source>
        <strain evidence="9 10">Hel1_31_D35</strain>
    </source>
</reference>
<evidence type="ECO:0000313" key="10">
    <source>
        <dbReference type="Proteomes" id="UP000229757"/>
    </source>
</evidence>
<keyword evidence="2" id="KW-0813">Transport</keyword>
<feature type="transmembrane region" description="Helical" evidence="7">
    <location>
        <begin position="77"/>
        <end position="95"/>
    </location>
</feature>
<evidence type="ECO:0000256" key="7">
    <source>
        <dbReference type="SAM" id="Phobius"/>
    </source>
</evidence>
<feature type="transmembrane region" description="Helical" evidence="7">
    <location>
        <begin position="12"/>
        <end position="35"/>
    </location>
</feature>
<dbReference type="Gene3D" id="1.20.1250.20">
    <property type="entry name" value="MFS general substrate transporter like domains"/>
    <property type="match status" value="1"/>
</dbReference>
<sequence>MSLNNLERRALIGLAMLYATRMLGLFMVLPVLSLYGLDLEGANSANLGLALGIYGITQAVLQIPFGAASDRVGRKPMILIGLLVFCLGSVIAALSDNVIGLVVGRALQGSGAISSVVLALLADYTRETERSKAMAVIGAVIGGSFVLAVMLGPWIAKLAGLNGLFWFTACLALLGLLVVYLLPPVPPLQQHPERQVRGDLVKTVFADSNVLILSLGIFFLHMTMTALFVALPVILVARGFVAAELGSIYAPVMILAFLGMAPMMMAAEKRSAHIRYLRFAASFIFVALLAIGLVPSGAATAMSLLLFFVGFNFIEATLPSLLSRKVDPSRRGTAMGVFATAQFLGAALGGIAGGLLFVDQNIGLIVALGIGAQLIWIVLLTVVKPVIKADAKTA</sequence>
<keyword evidence="10" id="KW-1185">Reference proteome</keyword>
<dbReference type="InterPro" id="IPR036259">
    <property type="entry name" value="MFS_trans_sf"/>
</dbReference>
<gene>
    <name evidence="9" type="ORF">REIFOR_02434</name>
</gene>
<keyword evidence="3" id="KW-1003">Cell membrane</keyword>
<feature type="transmembrane region" description="Helical" evidence="7">
    <location>
        <begin position="101"/>
        <end position="121"/>
    </location>
</feature>
<dbReference type="RefSeq" id="WP_100257809.1">
    <property type="nucleotide sequence ID" value="NZ_CP011797.1"/>
</dbReference>
<organism evidence="9 10">
    <name type="scientific">Reinekea forsetii</name>
    <dbReference type="NCBI Taxonomy" id="1336806"/>
    <lineage>
        <taxon>Bacteria</taxon>
        <taxon>Pseudomonadati</taxon>
        <taxon>Pseudomonadota</taxon>
        <taxon>Gammaproteobacteria</taxon>
        <taxon>Oceanospirillales</taxon>
        <taxon>Saccharospirillaceae</taxon>
        <taxon>Reinekea</taxon>
    </lineage>
</organism>
<proteinExistence type="predicted"/>
<evidence type="ECO:0000256" key="6">
    <source>
        <dbReference type="ARBA" id="ARBA00023136"/>
    </source>
</evidence>
<evidence type="ECO:0000256" key="5">
    <source>
        <dbReference type="ARBA" id="ARBA00022989"/>
    </source>
</evidence>
<dbReference type="EMBL" id="CP011797">
    <property type="protein sequence ID" value="ATX77559.1"/>
    <property type="molecule type" value="Genomic_DNA"/>
</dbReference>
<dbReference type="KEGG" id="rfo:REIFOR_02434"/>
<name>A0A2K8KU09_9GAMM</name>
<feature type="transmembrane region" description="Helical" evidence="7">
    <location>
        <begin position="210"/>
        <end position="236"/>
    </location>
</feature>
<keyword evidence="4 7" id="KW-0812">Transmembrane</keyword>
<dbReference type="SUPFAM" id="SSF103473">
    <property type="entry name" value="MFS general substrate transporter"/>
    <property type="match status" value="1"/>
</dbReference>
<keyword evidence="5 7" id="KW-1133">Transmembrane helix</keyword>
<dbReference type="PANTHER" id="PTHR23517">
    <property type="entry name" value="RESISTANCE PROTEIN MDTM, PUTATIVE-RELATED-RELATED"/>
    <property type="match status" value="1"/>
</dbReference>